<keyword evidence="2" id="KW-1185">Reference proteome</keyword>
<proteinExistence type="predicted"/>
<dbReference type="PROSITE" id="PS51257">
    <property type="entry name" value="PROKAR_LIPOPROTEIN"/>
    <property type="match status" value="1"/>
</dbReference>
<keyword evidence="1" id="KW-0472">Membrane</keyword>
<evidence type="ECO:0000256" key="1">
    <source>
        <dbReference type="SAM" id="Phobius"/>
    </source>
</evidence>
<protein>
    <submittedName>
        <fullName evidence="3">Uncharacterized protein LOC111087951</fullName>
    </submittedName>
</protein>
<feature type="transmembrane region" description="Helical" evidence="1">
    <location>
        <begin position="7"/>
        <end position="26"/>
    </location>
</feature>
<feature type="transmembrane region" description="Helical" evidence="1">
    <location>
        <begin position="52"/>
        <end position="70"/>
    </location>
</feature>
<dbReference type="GeneID" id="111087951"/>
<keyword evidence="1" id="KW-0812">Transmembrane</keyword>
<accession>A0ABM1T8F7</accession>
<reference evidence="3" key="1">
    <citation type="submission" date="2025-08" db="UniProtKB">
        <authorList>
            <consortium name="RefSeq"/>
        </authorList>
    </citation>
    <scope>IDENTIFICATION</scope>
    <source>
        <tissue evidence="3">Muscle</tissue>
    </source>
</reference>
<gene>
    <name evidence="3" type="primary">LOC111087951</name>
</gene>
<organism evidence="2 3">
    <name type="scientific">Limulus polyphemus</name>
    <name type="common">Atlantic horseshoe crab</name>
    <dbReference type="NCBI Taxonomy" id="6850"/>
    <lineage>
        <taxon>Eukaryota</taxon>
        <taxon>Metazoa</taxon>
        <taxon>Ecdysozoa</taxon>
        <taxon>Arthropoda</taxon>
        <taxon>Chelicerata</taxon>
        <taxon>Merostomata</taxon>
        <taxon>Xiphosura</taxon>
        <taxon>Limulidae</taxon>
        <taxon>Limulus</taxon>
    </lineage>
</organism>
<keyword evidence="1" id="KW-1133">Transmembrane helix</keyword>
<name>A0ABM1T8F7_LIMPO</name>
<dbReference type="Proteomes" id="UP000694941">
    <property type="component" value="Unplaced"/>
</dbReference>
<dbReference type="RefSeq" id="XP_022252163.1">
    <property type="nucleotide sequence ID" value="XM_022396455.1"/>
</dbReference>
<evidence type="ECO:0000313" key="2">
    <source>
        <dbReference type="Proteomes" id="UP000694941"/>
    </source>
</evidence>
<evidence type="ECO:0000313" key="3">
    <source>
        <dbReference type="RefSeq" id="XP_022252163.1"/>
    </source>
</evidence>
<sequence>MKTGVKGILIVAIVISSCVLDTAAYVHHLNPSDHQRVLLKSASKYAQNNENIANGIITGGLTIAGLYALLKRIPGVGEFLLKIGLLFKASTGQVGQLYHIISCSEFNFQCIEIHDSCSHLYSYTCSCDTLYYFNNVLIVNHCKIKYMM</sequence>